<dbReference type="RefSeq" id="WP_168153296.1">
    <property type="nucleotide sequence ID" value="NZ_JAAWVT010000012.1"/>
</dbReference>
<keyword evidence="10" id="KW-1185">Reference proteome</keyword>
<dbReference type="Pfam" id="PF01470">
    <property type="entry name" value="Peptidase_C15"/>
    <property type="match status" value="1"/>
</dbReference>
<comment type="caution">
    <text evidence="9">The sequence shown here is derived from an EMBL/GenBank/DDBJ whole genome shotgun (WGS) entry which is preliminary data.</text>
</comment>
<dbReference type="InterPro" id="IPR016125">
    <property type="entry name" value="Peptidase_C15-like"/>
</dbReference>
<dbReference type="CDD" id="cd00501">
    <property type="entry name" value="Peptidase_C15"/>
    <property type="match status" value="1"/>
</dbReference>
<dbReference type="EMBL" id="JAAWVT010000012">
    <property type="protein sequence ID" value="NKG22536.1"/>
    <property type="molecule type" value="Genomic_DNA"/>
</dbReference>
<evidence type="ECO:0000256" key="4">
    <source>
        <dbReference type="ARBA" id="ARBA00022670"/>
    </source>
</evidence>
<sequence>MILLTGFEPFASSDFNPSIVIARHAEKILREQGHEAVAAELPCVFAQAPRVLHELITLHRPHVVLSLGLAQGREKLGMEKVAINLIDARIADNAGARPIDVPVLADGPAAYFSTLPLKAALQELGSENVEISYSAGTYVCNQIFYSLMHQSRTDPEIRAGFIHVPWVAAHEAQLLVHARAVAQIAVLALAGANEPRLSAGKED</sequence>
<protein>
    <recommendedName>
        <fullName evidence="2">Pyrrolidone-carboxylate peptidase</fullName>
    </recommendedName>
    <alternativeName>
        <fullName evidence="7">5-oxoprolyl-peptidase</fullName>
    </alternativeName>
    <alternativeName>
        <fullName evidence="8">Pyroglutamyl-peptidase I</fullName>
    </alternativeName>
</protein>
<evidence type="ECO:0000256" key="7">
    <source>
        <dbReference type="ARBA" id="ARBA00030836"/>
    </source>
</evidence>
<evidence type="ECO:0000256" key="2">
    <source>
        <dbReference type="ARBA" id="ARBA00019191"/>
    </source>
</evidence>
<comment type="similarity">
    <text evidence="1">Belongs to the peptidase C15 family.</text>
</comment>
<evidence type="ECO:0000256" key="8">
    <source>
        <dbReference type="ARBA" id="ARBA00031559"/>
    </source>
</evidence>
<gene>
    <name evidence="9" type="ORF">HED64_17695</name>
</gene>
<name>A0ABX1G8E7_9MICC</name>
<dbReference type="PRINTS" id="PR00706">
    <property type="entry name" value="PYROGLUPTASE"/>
</dbReference>
<reference evidence="9 10" key="1">
    <citation type="submission" date="2020-04" db="EMBL/GenBank/DDBJ databases">
        <title>Paeniglutamicibacter sp. ANT13_2, a novel actinomycete isolated from sediment in Antarctica.</title>
        <authorList>
            <person name="Sakdapetsiri C."/>
            <person name="Pinyakong O."/>
        </authorList>
    </citation>
    <scope>NUCLEOTIDE SEQUENCE [LARGE SCALE GENOMIC DNA]</scope>
    <source>
        <strain evidence="9 10">ANT13_2</strain>
    </source>
</reference>
<keyword evidence="6" id="KW-0788">Thiol protease</keyword>
<dbReference type="PIRSF" id="PIRSF015592">
    <property type="entry name" value="Prld-crbxl_pptds"/>
    <property type="match status" value="1"/>
</dbReference>
<dbReference type="InterPro" id="IPR036440">
    <property type="entry name" value="Peptidase_C15-like_sf"/>
</dbReference>
<evidence type="ECO:0000256" key="3">
    <source>
        <dbReference type="ARBA" id="ARBA00022490"/>
    </source>
</evidence>
<evidence type="ECO:0000256" key="1">
    <source>
        <dbReference type="ARBA" id="ARBA00006641"/>
    </source>
</evidence>
<evidence type="ECO:0000313" key="9">
    <source>
        <dbReference type="EMBL" id="NKG22536.1"/>
    </source>
</evidence>
<keyword evidence="3" id="KW-0963">Cytoplasm</keyword>
<keyword evidence="5" id="KW-0378">Hydrolase</keyword>
<dbReference type="PANTHER" id="PTHR23402:SF1">
    <property type="entry name" value="PYROGLUTAMYL-PEPTIDASE I"/>
    <property type="match status" value="1"/>
</dbReference>
<dbReference type="SUPFAM" id="SSF53182">
    <property type="entry name" value="Pyrrolidone carboxyl peptidase (pyroglutamate aminopeptidase)"/>
    <property type="match status" value="1"/>
</dbReference>
<proteinExistence type="inferred from homology"/>
<dbReference type="Proteomes" id="UP000746595">
    <property type="component" value="Unassembled WGS sequence"/>
</dbReference>
<keyword evidence="4" id="KW-0645">Protease</keyword>
<evidence type="ECO:0000256" key="5">
    <source>
        <dbReference type="ARBA" id="ARBA00022801"/>
    </source>
</evidence>
<dbReference type="Gene3D" id="3.40.630.20">
    <property type="entry name" value="Peptidase C15, pyroglutamyl peptidase I-like"/>
    <property type="match status" value="1"/>
</dbReference>
<accession>A0ABX1G8E7</accession>
<dbReference type="InterPro" id="IPR000816">
    <property type="entry name" value="Peptidase_C15"/>
</dbReference>
<organism evidence="9 10">
    <name type="scientific">Paeniglutamicibacter terrestris</name>
    <dbReference type="NCBI Taxonomy" id="2723403"/>
    <lineage>
        <taxon>Bacteria</taxon>
        <taxon>Bacillati</taxon>
        <taxon>Actinomycetota</taxon>
        <taxon>Actinomycetes</taxon>
        <taxon>Micrococcales</taxon>
        <taxon>Micrococcaceae</taxon>
        <taxon>Paeniglutamicibacter</taxon>
    </lineage>
</organism>
<evidence type="ECO:0000256" key="6">
    <source>
        <dbReference type="ARBA" id="ARBA00022807"/>
    </source>
</evidence>
<dbReference type="PANTHER" id="PTHR23402">
    <property type="entry name" value="PROTEASE FAMILY C15 PYROGLUTAMYL-PEPTIDASE I-RELATED"/>
    <property type="match status" value="1"/>
</dbReference>
<evidence type="ECO:0000313" key="10">
    <source>
        <dbReference type="Proteomes" id="UP000746595"/>
    </source>
</evidence>